<protein>
    <submittedName>
        <fullName evidence="7">RDD family protein</fullName>
    </submittedName>
</protein>
<evidence type="ECO:0000313" key="7">
    <source>
        <dbReference type="EMBL" id="SEC96409.1"/>
    </source>
</evidence>
<dbReference type="Proteomes" id="UP000199622">
    <property type="component" value="Unassembled WGS sequence"/>
</dbReference>
<dbReference type="Pfam" id="PF06271">
    <property type="entry name" value="RDD"/>
    <property type="match status" value="1"/>
</dbReference>
<feature type="transmembrane region" description="Helical" evidence="5">
    <location>
        <begin position="36"/>
        <end position="57"/>
    </location>
</feature>
<evidence type="ECO:0000256" key="2">
    <source>
        <dbReference type="ARBA" id="ARBA00022692"/>
    </source>
</evidence>
<accession>A0A1H4WSY1</accession>
<evidence type="ECO:0000259" key="6">
    <source>
        <dbReference type="Pfam" id="PF06271"/>
    </source>
</evidence>
<keyword evidence="2 5" id="KW-0812">Transmembrane</keyword>
<dbReference type="STRING" id="208445.SAMN04489727_5781"/>
<evidence type="ECO:0000313" key="8">
    <source>
        <dbReference type="Proteomes" id="UP000199622"/>
    </source>
</evidence>
<gene>
    <name evidence="7" type="ORF">SAMN04489727_5781</name>
</gene>
<keyword evidence="4 5" id="KW-0472">Membrane</keyword>
<feature type="domain" description="RDD" evidence="6">
    <location>
        <begin position="31"/>
        <end position="122"/>
    </location>
</feature>
<evidence type="ECO:0000256" key="4">
    <source>
        <dbReference type="ARBA" id="ARBA00023136"/>
    </source>
</evidence>
<evidence type="ECO:0000256" key="5">
    <source>
        <dbReference type="SAM" id="Phobius"/>
    </source>
</evidence>
<dbReference type="RefSeq" id="WP_091313029.1">
    <property type="nucleotide sequence ID" value="NZ_FNSO01000004.1"/>
</dbReference>
<evidence type="ECO:0000256" key="3">
    <source>
        <dbReference type="ARBA" id="ARBA00022989"/>
    </source>
</evidence>
<organism evidence="7 8">
    <name type="scientific">Amycolatopsis tolypomycina</name>
    <dbReference type="NCBI Taxonomy" id="208445"/>
    <lineage>
        <taxon>Bacteria</taxon>
        <taxon>Bacillati</taxon>
        <taxon>Actinomycetota</taxon>
        <taxon>Actinomycetes</taxon>
        <taxon>Pseudonocardiales</taxon>
        <taxon>Pseudonocardiaceae</taxon>
        <taxon>Amycolatopsis</taxon>
    </lineage>
</organism>
<dbReference type="GO" id="GO:0016020">
    <property type="term" value="C:membrane"/>
    <property type="evidence" value="ECO:0007669"/>
    <property type="project" value="UniProtKB-SubCell"/>
</dbReference>
<dbReference type="AlphaFoldDB" id="A0A1H4WSY1"/>
<dbReference type="OrthoDB" id="3638319at2"/>
<proteinExistence type="predicted"/>
<feature type="transmembrane region" description="Helical" evidence="5">
    <location>
        <begin position="63"/>
        <end position="84"/>
    </location>
</feature>
<keyword evidence="3 5" id="KW-1133">Transmembrane helix</keyword>
<keyword evidence="8" id="KW-1185">Reference proteome</keyword>
<comment type="subcellular location">
    <subcellularLocation>
        <location evidence="1">Membrane</location>
        <topology evidence="1">Multi-pass membrane protein</topology>
    </subcellularLocation>
</comment>
<name>A0A1H4WSY1_9PSEU</name>
<evidence type="ECO:0000256" key="1">
    <source>
        <dbReference type="ARBA" id="ARBA00004141"/>
    </source>
</evidence>
<sequence length="132" mass="14772">METDPTLDDAHDIPWPVRRRLLRTGPIRRAWWLQRVPAVFVDVVLHFLVAAVAAAVVDPGSGVAYTITLFVVYIATSFVHRVFLQRWWGATIGRLLVGLRCADPRTGRAPTLRRLAFGWLYGLLATVAEALP</sequence>
<dbReference type="InterPro" id="IPR010432">
    <property type="entry name" value="RDD"/>
</dbReference>
<reference evidence="8" key="1">
    <citation type="submission" date="2016-10" db="EMBL/GenBank/DDBJ databases">
        <authorList>
            <person name="Varghese N."/>
            <person name="Submissions S."/>
        </authorList>
    </citation>
    <scope>NUCLEOTIDE SEQUENCE [LARGE SCALE GENOMIC DNA]</scope>
    <source>
        <strain evidence="8">DSM 44544</strain>
    </source>
</reference>
<dbReference type="EMBL" id="FNSO01000004">
    <property type="protein sequence ID" value="SEC96409.1"/>
    <property type="molecule type" value="Genomic_DNA"/>
</dbReference>